<evidence type="ECO:0000313" key="1">
    <source>
        <dbReference type="EMBL" id="KKK76711.1"/>
    </source>
</evidence>
<reference evidence="1" key="1">
    <citation type="journal article" date="2015" name="Nature">
        <title>Complex archaea that bridge the gap between prokaryotes and eukaryotes.</title>
        <authorList>
            <person name="Spang A."/>
            <person name="Saw J.H."/>
            <person name="Jorgensen S.L."/>
            <person name="Zaremba-Niedzwiedzka K."/>
            <person name="Martijn J."/>
            <person name="Lind A.E."/>
            <person name="van Eijk R."/>
            <person name="Schleper C."/>
            <person name="Guy L."/>
            <person name="Ettema T.J."/>
        </authorList>
    </citation>
    <scope>NUCLEOTIDE SEQUENCE</scope>
</reference>
<proteinExistence type="predicted"/>
<dbReference type="EMBL" id="LAZR01055287">
    <property type="protein sequence ID" value="KKK76711.1"/>
    <property type="molecule type" value="Genomic_DNA"/>
</dbReference>
<protein>
    <submittedName>
        <fullName evidence="1">Uncharacterized protein</fullName>
    </submittedName>
</protein>
<comment type="caution">
    <text evidence="1">The sequence shown here is derived from an EMBL/GenBank/DDBJ whole genome shotgun (WGS) entry which is preliminary data.</text>
</comment>
<gene>
    <name evidence="1" type="ORF">LCGC14_2860880</name>
</gene>
<feature type="non-terminal residue" evidence="1">
    <location>
        <position position="1"/>
    </location>
</feature>
<name>A0A0F9AWU6_9ZZZZ</name>
<accession>A0A0F9AWU6</accession>
<organism evidence="1">
    <name type="scientific">marine sediment metagenome</name>
    <dbReference type="NCBI Taxonomy" id="412755"/>
    <lineage>
        <taxon>unclassified sequences</taxon>
        <taxon>metagenomes</taxon>
        <taxon>ecological metagenomes</taxon>
    </lineage>
</organism>
<sequence>ANETYNNNTGETQLVSVRAATGYLTAAA</sequence>
<dbReference type="AlphaFoldDB" id="A0A0F9AWU6"/>